<proteinExistence type="predicted"/>
<feature type="signal peptide" evidence="1">
    <location>
        <begin position="1"/>
        <end position="26"/>
    </location>
</feature>
<organism evidence="2 3">
    <name type="scientific">Caballeronia pedi</name>
    <dbReference type="NCBI Taxonomy" id="1777141"/>
    <lineage>
        <taxon>Bacteria</taxon>
        <taxon>Pseudomonadati</taxon>
        <taxon>Pseudomonadota</taxon>
        <taxon>Betaproteobacteria</taxon>
        <taxon>Burkholderiales</taxon>
        <taxon>Burkholderiaceae</taxon>
        <taxon>Caballeronia</taxon>
    </lineage>
</organism>
<dbReference type="RefSeq" id="WP_143328175.1">
    <property type="nucleotide sequence ID" value="NZ_FCOE02000030.1"/>
</dbReference>
<sequence length="352" mass="37148">MNRVTWVRSLVCGLPIAVLCSTTALAAEACGSAGKIVGKVDNKPVSYPSRVFRDGSIAVRAPLAVNPDGGSGSYTVGNHGFTYVQNGLDAWRAGRRVACDAACMTEFAKAEAAGFASAGEEFCVFAMVVEPLSPNQALSACTKGTIAGNGKGRIKFGTERQTVAGTTIQTYASTTSLRHMSGGKAAYLDSESLPVLVTNDSSLLRKIVWVGGQDLHGTFGLIGDVGPAFGEGSIALHQLLRDGSVTTQSLGPIPVGMRCQQPELALKAPFISRPDSKNDACRPGRTPTSVSDIRAYKGIDEYLDFVVLGEADFPRGSNGVLEEVTPASIELVARKAGYSDEKIQEMRQCLHR</sequence>
<dbReference type="OrthoDB" id="9135551at2"/>
<evidence type="ECO:0000313" key="3">
    <source>
        <dbReference type="Proteomes" id="UP000054911"/>
    </source>
</evidence>
<gene>
    <name evidence="2" type="ORF">AWB80_06217</name>
</gene>
<keyword evidence="3" id="KW-1185">Reference proteome</keyword>
<dbReference type="EMBL" id="FCOE02000030">
    <property type="protein sequence ID" value="SAK88977.1"/>
    <property type="molecule type" value="Genomic_DNA"/>
</dbReference>
<accession>A0A158D595</accession>
<evidence type="ECO:0000313" key="2">
    <source>
        <dbReference type="EMBL" id="SAK88977.1"/>
    </source>
</evidence>
<dbReference type="AlphaFoldDB" id="A0A158D595"/>
<protein>
    <recommendedName>
        <fullName evidence="4">Lipoprotein</fullName>
    </recommendedName>
</protein>
<evidence type="ECO:0008006" key="4">
    <source>
        <dbReference type="Google" id="ProtNLM"/>
    </source>
</evidence>
<dbReference type="Proteomes" id="UP000054911">
    <property type="component" value="Unassembled WGS sequence"/>
</dbReference>
<evidence type="ECO:0000256" key="1">
    <source>
        <dbReference type="SAM" id="SignalP"/>
    </source>
</evidence>
<keyword evidence="1" id="KW-0732">Signal</keyword>
<feature type="chain" id="PRO_5007623741" description="Lipoprotein" evidence="1">
    <location>
        <begin position="27"/>
        <end position="352"/>
    </location>
</feature>
<name>A0A158D595_9BURK</name>
<reference evidence="2" key="1">
    <citation type="submission" date="2016-01" db="EMBL/GenBank/DDBJ databases">
        <authorList>
            <person name="Peeters C."/>
        </authorList>
    </citation>
    <scope>NUCLEOTIDE SEQUENCE [LARGE SCALE GENOMIC DNA]</scope>
    <source>
        <strain evidence="2">LMG 29323</strain>
    </source>
</reference>
<comment type="caution">
    <text evidence="2">The sequence shown here is derived from an EMBL/GenBank/DDBJ whole genome shotgun (WGS) entry which is preliminary data.</text>
</comment>